<evidence type="ECO:0000313" key="2">
    <source>
        <dbReference type="Proteomes" id="UP000299102"/>
    </source>
</evidence>
<dbReference type="Proteomes" id="UP000299102">
    <property type="component" value="Unassembled WGS sequence"/>
</dbReference>
<name>A0A4C1TNH0_EUMVA</name>
<keyword evidence="2" id="KW-1185">Reference proteome</keyword>
<comment type="caution">
    <text evidence="1">The sequence shown here is derived from an EMBL/GenBank/DDBJ whole genome shotgun (WGS) entry which is preliminary data.</text>
</comment>
<reference evidence="1 2" key="1">
    <citation type="journal article" date="2019" name="Commun. Biol.">
        <title>The bagworm genome reveals a unique fibroin gene that provides high tensile strength.</title>
        <authorList>
            <person name="Kono N."/>
            <person name="Nakamura H."/>
            <person name="Ohtoshi R."/>
            <person name="Tomita M."/>
            <person name="Numata K."/>
            <person name="Arakawa K."/>
        </authorList>
    </citation>
    <scope>NUCLEOTIDE SEQUENCE [LARGE SCALE GENOMIC DNA]</scope>
</reference>
<accession>A0A4C1TNH0</accession>
<sequence length="84" mass="9279">MRQRGRFKFRTHRSEIKKNAGGYGLTVSICPIEIVTITGSGSKIADGSKRENEESKPKEIEIENGTNDGIKFGTKIRLKSVIGI</sequence>
<dbReference type="EMBL" id="BGZK01000070">
    <property type="protein sequence ID" value="GBP15198.1"/>
    <property type="molecule type" value="Genomic_DNA"/>
</dbReference>
<protein>
    <submittedName>
        <fullName evidence="1">Uncharacterized protein</fullName>
    </submittedName>
</protein>
<organism evidence="1 2">
    <name type="scientific">Eumeta variegata</name>
    <name type="common">Bagworm moth</name>
    <name type="synonym">Eumeta japonica</name>
    <dbReference type="NCBI Taxonomy" id="151549"/>
    <lineage>
        <taxon>Eukaryota</taxon>
        <taxon>Metazoa</taxon>
        <taxon>Ecdysozoa</taxon>
        <taxon>Arthropoda</taxon>
        <taxon>Hexapoda</taxon>
        <taxon>Insecta</taxon>
        <taxon>Pterygota</taxon>
        <taxon>Neoptera</taxon>
        <taxon>Endopterygota</taxon>
        <taxon>Lepidoptera</taxon>
        <taxon>Glossata</taxon>
        <taxon>Ditrysia</taxon>
        <taxon>Tineoidea</taxon>
        <taxon>Psychidae</taxon>
        <taxon>Oiketicinae</taxon>
        <taxon>Eumeta</taxon>
    </lineage>
</organism>
<gene>
    <name evidence="1" type="ORF">EVAR_92206_1</name>
</gene>
<proteinExistence type="predicted"/>
<evidence type="ECO:0000313" key="1">
    <source>
        <dbReference type="EMBL" id="GBP15198.1"/>
    </source>
</evidence>
<dbReference type="AlphaFoldDB" id="A0A4C1TNH0"/>